<dbReference type="Pfam" id="PF00689">
    <property type="entry name" value="Cation_ATPase_C"/>
    <property type="match status" value="1"/>
</dbReference>
<keyword evidence="13" id="KW-1185">Reference proteome</keyword>
<dbReference type="Gene3D" id="1.20.1110.10">
    <property type="entry name" value="Calcium-transporting ATPase, transmembrane domain"/>
    <property type="match status" value="2"/>
</dbReference>
<feature type="transmembrane region" description="Helical" evidence="10">
    <location>
        <begin position="263"/>
        <end position="287"/>
    </location>
</feature>
<dbReference type="InterPro" id="IPR023214">
    <property type="entry name" value="HAD_sf"/>
</dbReference>
<dbReference type="InterPro" id="IPR008250">
    <property type="entry name" value="ATPase_P-typ_transduc_dom_A_sf"/>
</dbReference>
<dbReference type="PROSITE" id="PS00154">
    <property type="entry name" value="ATPASE_E1_E2"/>
    <property type="match status" value="1"/>
</dbReference>
<dbReference type="EMBL" id="JAAAML010000007">
    <property type="protein sequence ID" value="MCO6411071.1"/>
    <property type="molecule type" value="Genomic_DNA"/>
</dbReference>
<feature type="transmembrane region" description="Helical" evidence="10">
    <location>
        <begin position="634"/>
        <end position="653"/>
    </location>
</feature>
<dbReference type="InterPro" id="IPR004014">
    <property type="entry name" value="ATPase_P-typ_cation-transptr_N"/>
</dbReference>
<feature type="transmembrane region" description="Helical" evidence="10">
    <location>
        <begin position="775"/>
        <end position="796"/>
    </location>
</feature>
<dbReference type="InterPro" id="IPR006068">
    <property type="entry name" value="ATPase_P-typ_cation-transptr_C"/>
</dbReference>
<keyword evidence="7 10" id="KW-1133">Transmembrane helix</keyword>
<dbReference type="InterPro" id="IPR023298">
    <property type="entry name" value="ATPase_P-typ_TM_dom_sf"/>
</dbReference>
<dbReference type="InterPro" id="IPR059000">
    <property type="entry name" value="ATPase_P-type_domA"/>
</dbReference>
<organism evidence="12 13">
    <name type="scientific">Hoeflea alexandrii</name>
    <dbReference type="NCBI Taxonomy" id="288436"/>
    <lineage>
        <taxon>Bacteria</taxon>
        <taxon>Pseudomonadati</taxon>
        <taxon>Pseudomonadota</taxon>
        <taxon>Alphaproteobacteria</taxon>
        <taxon>Hyphomicrobiales</taxon>
        <taxon>Rhizobiaceae</taxon>
        <taxon>Hoeflea</taxon>
    </lineage>
</organism>
<evidence type="ECO:0000259" key="11">
    <source>
        <dbReference type="SMART" id="SM00831"/>
    </source>
</evidence>
<keyword evidence="4" id="KW-0547">Nucleotide-binding</keyword>
<dbReference type="Pfam" id="PF00702">
    <property type="entry name" value="Hydrolase"/>
    <property type="match status" value="1"/>
</dbReference>
<evidence type="ECO:0000256" key="8">
    <source>
        <dbReference type="ARBA" id="ARBA00023136"/>
    </source>
</evidence>
<keyword evidence="6" id="KW-1278">Translocase</keyword>
<evidence type="ECO:0000256" key="2">
    <source>
        <dbReference type="ARBA" id="ARBA00005675"/>
    </source>
</evidence>
<feature type="compositionally biased region" description="Polar residues" evidence="9">
    <location>
        <begin position="1"/>
        <end position="12"/>
    </location>
</feature>
<dbReference type="RefSeq" id="WP_252917710.1">
    <property type="nucleotide sequence ID" value="NZ_JAAAML010000007.1"/>
</dbReference>
<dbReference type="Gene3D" id="2.70.150.10">
    <property type="entry name" value="Calcium-transporting ATPase, cytoplasmic transduction domain A"/>
    <property type="match status" value="1"/>
</dbReference>
<evidence type="ECO:0000313" key="13">
    <source>
        <dbReference type="Proteomes" id="UP001320715"/>
    </source>
</evidence>
<dbReference type="Gene3D" id="3.40.50.1000">
    <property type="entry name" value="HAD superfamily/HAD-like"/>
    <property type="match status" value="2"/>
</dbReference>
<dbReference type="PRINTS" id="PR00120">
    <property type="entry name" value="HATPASE"/>
</dbReference>
<evidence type="ECO:0000256" key="10">
    <source>
        <dbReference type="SAM" id="Phobius"/>
    </source>
</evidence>
<evidence type="ECO:0000256" key="6">
    <source>
        <dbReference type="ARBA" id="ARBA00022967"/>
    </source>
</evidence>
<dbReference type="SMART" id="SM00831">
    <property type="entry name" value="Cation_ATPase_N"/>
    <property type="match status" value="1"/>
</dbReference>
<dbReference type="Gene3D" id="3.40.1110.10">
    <property type="entry name" value="Calcium-transporting ATPase, cytoplasmic domain N"/>
    <property type="match status" value="2"/>
</dbReference>
<accession>A0ABT1CXY6</accession>
<reference evidence="12 13" key="1">
    <citation type="submission" date="2020-01" db="EMBL/GenBank/DDBJ databases">
        <title>Genomes of bacteria type strains.</title>
        <authorList>
            <person name="Chen J."/>
            <person name="Zhu S."/>
            <person name="Yang J."/>
        </authorList>
    </citation>
    <scope>NUCLEOTIDE SEQUENCE [LARGE SCALE GENOMIC DNA]</scope>
    <source>
        <strain evidence="12 13">DSM 16655</strain>
    </source>
</reference>
<dbReference type="SUPFAM" id="SSF81653">
    <property type="entry name" value="Calcium ATPase, transduction domain A"/>
    <property type="match status" value="1"/>
</dbReference>
<dbReference type="NCBIfam" id="TIGR01494">
    <property type="entry name" value="ATPase_P-type"/>
    <property type="match status" value="2"/>
</dbReference>
<protein>
    <submittedName>
        <fullName evidence="12">HAD-IC family P-type ATPase</fullName>
    </submittedName>
</protein>
<name>A0ABT1CXY6_9HYPH</name>
<evidence type="ECO:0000313" key="12">
    <source>
        <dbReference type="EMBL" id="MCO6411071.1"/>
    </source>
</evidence>
<dbReference type="Proteomes" id="UP001320715">
    <property type="component" value="Unassembled WGS sequence"/>
</dbReference>
<proteinExistence type="inferred from homology"/>
<keyword evidence="8 10" id="KW-0472">Membrane</keyword>
<feature type="transmembrane region" description="Helical" evidence="10">
    <location>
        <begin position="706"/>
        <end position="728"/>
    </location>
</feature>
<dbReference type="InterPro" id="IPR023299">
    <property type="entry name" value="ATPase_P-typ_cyto_dom_N"/>
</dbReference>
<gene>
    <name evidence="12" type="ORF">GTW23_23070</name>
</gene>
<dbReference type="SUPFAM" id="SSF56784">
    <property type="entry name" value="HAD-like"/>
    <property type="match status" value="1"/>
</dbReference>
<dbReference type="InterPro" id="IPR001757">
    <property type="entry name" value="P_typ_ATPase"/>
</dbReference>
<evidence type="ECO:0000256" key="7">
    <source>
        <dbReference type="ARBA" id="ARBA00022989"/>
    </source>
</evidence>
<dbReference type="Pfam" id="PF00690">
    <property type="entry name" value="Cation_ATPase_N"/>
    <property type="match status" value="1"/>
</dbReference>
<feature type="compositionally biased region" description="Low complexity" evidence="9">
    <location>
        <begin position="13"/>
        <end position="23"/>
    </location>
</feature>
<dbReference type="PANTHER" id="PTHR43294">
    <property type="entry name" value="SODIUM/POTASSIUM-TRANSPORTING ATPASE SUBUNIT ALPHA"/>
    <property type="match status" value="1"/>
</dbReference>
<sequence>MTLVATSQIMQESGSTQPTTTGLTTEEATLRLQSHGRNAADSGREETFLEELLESLREPLVLLLLAVGGLYFFFGETRDALIVLGVVVAVALTETMIEWRAGKAIAALTAMSDPMALVWRDGDLGDVAVEDLVPGDLLDLRAGVRIGADARLVRAHGLAVDESLVTGEAEPVGHGAETPDLLGGTLVVRGSGQAVVTQTGMASTLGRIAELVAGAKEPKTPMQRQMGELARVLLWVALSVSAIIPMIGIALGQPPKEMLLTGLSLAFATIPEELAVMIVIVLGLGSLKLARRGAIVRQLRAAETLGAVTTICTDKTGTLTQNRMTVLEWFSASALIGEGTGDVRSLMEAAGLASGDTKFEPMDAAILSAANMPPPVDFYPFDQSLRLATGVSPQDDGGFAIGTKGAVEAVLANCETWRRDGQDVPLSDNDRARLSEAVAEAGRRGRILGIASRRAESPPADRDEAERDQTFEGIVILGDPIRPEVAGALAGLHKAGVGVSVITGDQPETARRIAEEVGLVVEHEISGPEIAGMDQHSIAASLAHGAVVARAQPGDKLRIVNALMEAGGVVMMTGDGVNDAPALRAASVGVAMGHAGSDAAREAAGVVLTDDSFATIFEAVRQGRRLYDNFRKAIRFYLAVKLAIIAISAVAAISGHPLPFSPVQIVILELFMDLGAALAFVNQPADSDIMRRPPRDPNAPFFQRELVIDIVLGALTLAAVVLAAFYWMMIQTDNLAEARGAALIAWFAGHVSLGFIMSFDDGRPRLRALIDNPMLLLWIASSLAFAAVLATVPAVAEAVGAKSTGLGTTALFAGAAILAPLLMVFRLRAHPAPHGAGTLSETRK</sequence>
<keyword evidence="3 10" id="KW-0812">Transmembrane</keyword>
<feature type="transmembrane region" description="Helical" evidence="10">
    <location>
        <begin position="740"/>
        <end position="759"/>
    </location>
</feature>
<dbReference type="SFLD" id="SFLDS00003">
    <property type="entry name" value="Haloacid_Dehalogenase"/>
    <property type="match status" value="1"/>
</dbReference>
<comment type="caution">
    <text evidence="12">The sequence shown here is derived from an EMBL/GenBank/DDBJ whole genome shotgun (WGS) entry which is preliminary data.</text>
</comment>
<dbReference type="PRINTS" id="PR00119">
    <property type="entry name" value="CATATPASE"/>
</dbReference>
<dbReference type="InterPro" id="IPR036412">
    <property type="entry name" value="HAD-like_sf"/>
</dbReference>
<dbReference type="InterPro" id="IPR044492">
    <property type="entry name" value="P_typ_ATPase_HD_dom"/>
</dbReference>
<evidence type="ECO:0000256" key="3">
    <source>
        <dbReference type="ARBA" id="ARBA00022692"/>
    </source>
</evidence>
<evidence type="ECO:0000256" key="4">
    <source>
        <dbReference type="ARBA" id="ARBA00022741"/>
    </source>
</evidence>
<dbReference type="InterPro" id="IPR050510">
    <property type="entry name" value="Cation_transp_ATPase_P-type"/>
</dbReference>
<dbReference type="PANTHER" id="PTHR43294:SF20">
    <property type="entry name" value="P-TYPE ATPASE"/>
    <property type="match status" value="1"/>
</dbReference>
<feature type="transmembrane region" description="Helical" evidence="10">
    <location>
        <begin position="232"/>
        <end position="251"/>
    </location>
</feature>
<dbReference type="SUPFAM" id="SSF81665">
    <property type="entry name" value="Calcium ATPase, transmembrane domain M"/>
    <property type="match status" value="1"/>
</dbReference>
<feature type="region of interest" description="Disordered" evidence="9">
    <location>
        <begin position="1"/>
        <end position="23"/>
    </location>
</feature>
<evidence type="ECO:0000256" key="1">
    <source>
        <dbReference type="ARBA" id="ARBA00004141"/>
    </source>
</evidence>
<evidence type="ECO:0000256" key="5">
    <source>
        <dbReference type="ARBA" id="ARBA00022840"/>
    </source>
</evidence>
<feature type="domain" description="Cation-transporting P-type ATPase N-terminal" evidence="11">
    <location>
        <begin position="8"/>
        <end position="76"/>
    </location>
</feature>
<dbReference type="Pfam" id="PF00122">
    <property type="entry name" value="E1-E2_ATPase"/>
    <property type="match status" value="1"/>
</dbReference>
<dbReference type="SFLD" id="SFLDG00002">
    <property type="entry name" value="C1.7:_P-type_atpase_like"/>
    <property type="match status" value="1"/>
</dbReference>
<dbReference type="InterPro" id="IPR018303">
    <property type="entry name" value="ATPase_P-typ_P_site"/>
</dbReference>
<dbReference type="SFLD" id="SFLDF00027">
    <property type="entry name" value="p-type_atpase"/>
    <property type="match status" value="1"/>
</dbReference>
<comment type="similarity">
    <text evidence="2">Belongs to the cation transport ATPase (P-type) (TC 3.A.3) family. Type IIA subfamily.</text>
</comment>
<keyword evidence="5" id="KW-0067">ATP-binding</keyword>
<comment type="subcellular location">
    <subcellularLocation>
        <location evidence="1">Membrane</location>
        <topology evidence="1">Multi-pass membrane protein</topology>
    </subcellularLocation>
</comment>
<feature type="transmembrane region" description="Helical" evidence="10">
    <location>
        <begin position="808"/>
        <end position="825"/>
    </location>
</feature>
<evidence type="ECO:0000256" key="9">
    <source>
        <dbReference type="SAM" id="MobiDB-lite"/>
    </source>
</evidence>